<feature type="transmembrane region" description="Helical" evidence="1">
    <location>
        <begin position="224"/>
        <end position="246"/>
    </location>
</feature>
<keyword evidence="1" id="KW-0812">Transmembrane</keyword>
<dbReference type="Proteomes" id="UP000198848">
    <property type="component" value="Unassembled WGS sequence"/>
</dbReference>
<keyword evidence="1" id="KW-1133">Transmembrane helix</keyword>
<gene>
    <name evidence="3" type="ORF">SAMN04489842_2016</name>
</gene>
<organism evidence="3 4">
    <name type="scientific">Natronobacterium texcoconense</name>
    <dbReference type="NCBI Taxonomy" id="1095778"/>
    <lineage>
        <taxon>Archaea</taxon>
        <taxon>Methanobacteriati</taxon>
        <taxon>Methanobacteriota</taxon>
        <taxon>Stenosarchaea group</taxon>
        <taxon>Halobacteria</taxon>
        <taxon>Halobacteriales</taxon>
        <taxon>Natrialbaceae</taxon>
        <taxon>Natronobacterium</taxon>
    </lineage>
</organism>
<sequence length="276" mass="29113">MAVIAAFKDGWTALLENPILLAAGFVYAVGSQLVTVGELTGSLAVSVVASVAWFLLFPFVLGGLIGAALEAVRGAETSFGRFLGTGRQYYLRLLLATVLFAVLVFGFVIVTMIPSFVAGFGVVGLAGIDETAAIGAGILLFVGYVLLVAFFIMFIQFYDAAIVVDEESTLAAFSRSVGLVRRNLLSVIGYSILWAVLLNLLLVPEYLLQATIDEAPFLPAIDPTVAQLLLIPAGIVLGTFAFAYLYTVHTAYYVRIALGEDDGADGTAGVQTPPAD</sequence>
<feature type="transmembrane region" description="Helical" evidence="1">
    <location>
        <begin position="184"/>
        <end position="204"/>
    </location>
</feature>
<feature type="transmembrane region" description="Helical" evidence="1">
    <location>
        <begin position="12"/>
        <end position="30"/>
    </location>
</feature>
<dbReference type="AlphaFoldDB" id="A0A1H1FLL2"/>
<evidence type="ECO:0000259" key="2">
    <source>
        <dbReference type="Pfam" id="PF25231"/>
    </source>
</evidence>
<accession>A0A1H1FLL2</accession>
<keyword evidence="4" id="KW-1185">Reference proteome</keyword>
<dbReference type="EMBL" id="FNLC01000002">
    <property type="protein sequence ID" value="SDR01760.1"/>
    <property type="molecule type" value="Genomic_DNA"/>
</dbReference>
<feature type="domain" description="DUF7847" evidence="2">
    <location>
        <begin position="1"/>
        <end position="255"/>
    </location>
</feature>
<evidence type="ECO:0000256" key="1">
    <source>
        <dbReference type="SAM" id="Phobius"/>
    </source>
</evidence>
<dbReference type="InterPro" id="IPR057169">
    <property type="entry name" value="DUF7847"/>
</dbReference>
<name>A0A1H1FLL2_NATTX</name>
<proteinExistence type="predicted"/>
<dbReference type="Pfam" id="PF25231">
    <property type="entry name" value="DUF7847"/>
    <property type="match status" value="1"/>
</dbReference>
<feature type="transmembrane region" description="Helical" evidence="1">
    <location>
        <begin position="50"/>
        <end position="72"/>
    </location>
</feature>
<dbReference type="RefSeq" id="WP_090381066.1">
    <property type="nucleotide sequence ID" value="NZ_FNLC01000002.1"/>
</dbReference>
<keyword evidence="1" id="KW-0472">Membrane</keyword>
<feature type="transmembrane region" description="Helical" evidence="1">
    <location>
        <begin position="93"/>
        <end position="126"/>
    </location>
</feature>
<feature type="transmembrane region" description="Helical" evidence="1">
    <location>
        <begin position="132"/>
        <end position="155"/>
    </location>
</feature>
<dbReference type="OrthoDB" id="241125at2157"/>
<protein>
    <recommendedName>
        <fullName evidence="2">DUF7847 domain-containing protein</fullName>
    </recommendedName>
</protein>
<evidence type="ECO:0000313" key="3">
    <source>
        <dbReference type="EMBL" id="SDR01760.1"/>
    </source>
</evidence>
<evidence type="ECO:0000313" key="4">
    <source>
        <dbReference type="Proteomes" id="UP000198848"/>
    </source>
</evidence>
<dbReference type="STRING" id="1095778.SAMN04489842_2016"/>
<reference evidence="4" key="1">
    <citation type="submission" date="2016-10" db="EMBL/GenBank/DDBJ databases">
        <authorList>
            <person name="Varghese N."/>
            <person name="Submissions S."/>
        </authorList>
    </citation>
    <scope>NUCLEOTIDE SEQUENCE [LARGE SCALE GENOMIC DNA]</scope>
    <source>
        <strain evidence="4">DSM 24767</strain>
    </source>
</reference>